<dbReference type="PRINTS" id="PR00081">
    <property type="entry name" value="GDHRDH"/>
</dbReference>
<dbReference type="PRINTS" id="PR00080">
    <property type="entry name" value="SDRFAMILY"/>
</dbReference>
<evidence type="ECO:0000256" key="2">
    <source>
        <dbReference type="ARBA" id="ARBA00023002"/>
    </source>
</evidence>
<gene>
    <name evidence="3" type="ORF">EYC98_09745</name>
</gene>
<sequence length="278" mass="29866">MSLSGKTALVTGAGSGIGFSIAETLLRFGARVIVVERDEKLAAGAQQRLETLGGDVQVEVADVTVKAQMTALAEQVAATGRLDILINNVGDHLNLIKPFLDSDEDEWDALFDINLKQILRMVHLFAPIMRDAGNGGSIVNISSIEGFRAIPTCATYGAMKTAISGFVRSMAIELAPYHIRINAVAPETTQTAQVDPRQFTKPEHLAQWDIWNPLGRWGQPDDTAGAVLFLASPLSSWVTGTTVHVDGGALAAGGWYRMPGEQQHWTLAPVIAESGFIF</sequence>
<dbReference type="InterPro" id="IPR051122">
    <property type="entry name" value="SDR_DHRS6-like"/>
</dbReference>
<dbReference type="EMBL" id="SHNN01000002">
    <property type="protein sequence ID" value="MCX2981146.1"/>
    <property type="molecule type" value="Genomic_DNA"/>
</dbReference>
<evidence type="ECO:0000313" key="4">
    <source>
        <dbReference type="Proteomes" id="UP001143362"/>
    </source>
</evidence>
<organism evidence="3 4">
    <name type="scientific">Candidatus Litorirhabdus singularis</name>
    <dbReference type="NCBI Taxonomy" id="2518993"/>
    <lineage>
        <taxon>Bacteria</taxon>
        <taxon>Pseudomonadati</taxon>
        <taxon>Pseudomonadota</taxon>
        <taxon>Gammaproteobacteria</taxon>
        <taxon>Cellvibrionales</taxon>
        <taxon>Halieaceae</taxon>
        <taxon>Candidatus Litorirhabdus</taxon>
    </lineage>
</organism>
<dbReference type="Gene3D" id="3.40.50.720">
    <property type="entry name" value="NAD(P)-binding Rossmann-like Domain"/>
    <property type="match status" value="1"/>
</dbReference>
<keyword evidence="4" id="KW-1185">Reference proteome</keyword>
<reference evidence="3" key="1">
    <citation type="submission" date="2019-02" db="EMBL/GenBank/DDBJ databases">
        <authorList>
            <person name="Li S.-H."/>
        </authorList>
    </citation>
    <scope>NUCLEOTIDE SEQUENCE</scope>
    <source>
        <strain evidence="3">IMCC14734</strain>
    </source>
</reference>
<protein>
    <submittedName>
        <fullName evidence="3">SDR family oxidoreductase</fullName>
    </submittedName>
</protein>
<evidence type="ECO:0000256" key="1">
    <source>
        <dbReference type="ARBA" id="ARBA00006484"/>
    </source>
</evidence>
<dbReference type="InterPro" id="IPR036291">
    <property type="entry name" value="NAD(P)-bd_dom_sf"/>
</dbReference>
<evidence type="ECO:0000313" key="3">
    <source>
        <dbReference type="EMBL" id="MCX2981146.1"/>
    </source>
</evidence>
<dbReference type="Pfam" id="PF13561">
    <property type="entry name" value="adh_short_C2"/>
    <property type="match status" value="1"/>
</dbReference>
<keyword evidence="2" id="KW-0560">Oxidoreductase</keyword>
<dbReference type="NCBIfam" id="NF005559">
    <property type="entry name" value="PRK07231.1"/>
    <property type="match status" value="1"/>
</dbReference>
<proteinExistence type="inferred from homology"/>
<dbReference type="CDD" id="cd05233">
    <property type="entry name" value="SDR_c"/>
    <property type="match status" value="1"/>
</dbReference>
<accession>A0ABT3TFR4</accession>
<name>A0ABT3TFR4_9GAMM</name>
<comment type="caution">
    <text evidence="3">The sequence shown here is derived from an EMBL/GenBank/DDBJ whole genome shotgun (WGS) entry which is preliminary data.</text>
</comment>
<dbReference type="PANTHER" id="PTHR43477">
    <property type="entry name" value="DIHYDROANTICAPSIN 7-DEHYDROGENASE"/>
    <property type="match status" value="1"/>
</dbReference>
<dbReference type="Proteomes" id="UP001143362">
    <property type="component" value="Unassembled WGS sequence"/>
</dbReference>
<dbReference type="PANTHER" id="PTHR43477:SF1">
    <property type="entry name" value="DIHYDROANTICAPSIN 7-DEHYDROGENASE"/>
    <property type="match status" value="1"/>
</dbReference>
<dbReference type="SUPFAM" id="SSF51735">
    <property type="entry name" value="NAD(P)-binding Rossmann-fold domains"/>
    <property type="match status" value="1"/>
</dbReference>
<dbReference type="InterPro" id="IPR002347">
    <property type="entry name" value="SDR_fam"/>
</dbReference>
<comment type="similarity">
    <text evidence="1">Belongs to the short-chain dehydrogenases/reductases (SDR) family.</text>
</comment>